<accession>A0A2M4B7H0</accession>
<protein>
    <submittedName>
        <fullName evidence="2">Putative secreted protein</fullName>
    </submittedName>
</protein>
<name>A0A2M4B7H0_9DIPT</name>
<dbReference type="EMBL" id="GGFK01015646">
    <property type="protein sequence ID" value="MBW48967.1"/>
    <property type="molecule type" value="Transcribed_RNA"/>
</dbReference>
<feature type="signal peptide" evidence="1">
    <location>
        <begin position="1"/>
        <end position="22"/>
    </location>
</feature>
<sequence length="68" mass="7350">MTAGSRLLAILQSALLLDRGRSGINVSVTDLFVENNNHQLPLPLQKPISFEHQKHGQTSPGLATATFV</sequence>
<evidence type="ECO:0000313" key="2">
    <source>
        <dbReference type="EMBL" id="MBW48967.1"/>
    </source>
</evidence>
<proteinExistence type="predicted"/>
<reference evidence="2" key="1">
    <citation type="submission" date="2018-01" db="EMBL/GenBank/DDBJ databases">
        <title>An insight into the sialome of Amazonian anophelines.</title>
        <authorList>
            <person name="Ribeiro J.M."/>
            <person name="Scarpassa V."/>
            <person name="Calvo E."/>
        </authorList>
    </citation>
    <scope>NUCLEOTIDE SEQUENCE</scope>
    <source>
        <tissue evidence="2">Salivary glands</tissue>
    </source>
</reference>
<keyword evidence="1" id="KW-0732">Signal</keyword>
<dbReference type="AlphaFoldDB" id="A0A2M4B7H0"/>
<feature type="chain" id="PRO_5015005635" evidence="1">
    <location>
        <begin position="23"/>
        <end position="68"/>
    </location>
</feature>
<organism evidence="2">
    <name type="scientific">Anopheles triannulatus</name>
    <dbReference type="NCBI Taxonomy" id="58253"/>
    <lineage>
        <taxon>Eukaryota</taxon>
        <taxon>Metazoa</taxon>
        <taxon>Ecdysozoa</taxon>
        <taxon>Arthropoda</taxon>
        <taxon>Hexapoda</taxon>
        <taxon>Insecta</taxon>
        <taxon>Pterygota</taxon>
        <taxon>Neoptera</taxon>
        <taxon>Endopterygota</taxon>
        <taxon>Diptera</taxon>
        <taxon>Nematocera</taxon>
        <taxon>Culicoidea</taxon>
        <taxon>Culicidae</taxon>
        <taxon>Anophelinae</taxon>
        <taxon>Anopheles</taxon>
    </lineage>
</organism>
<evidence type="ECO:0000256" key="1">
    <source>
        <dbReference type="SAM" id="SignalP"/>
    </source>
</evidence>